<evidence type="ECO:0000313" key="3">
    <source>
        <dbReference type="EMBL" id="WCZ31677.1"/>
    </source>
</evidence>
<dbReference type="NCBIfam" id="NF005926">
    <property type="entry name" value="PRK07940.1"/>
    <property type="match status" value="1"/>
</dbReference>
<evidence type="ECO:0000313" key="4">
    <source>
        <dbReference type="Proteomes" id="UP001220064"/>
    </source>
</evidence>
<dbReference type="SMART" id="SM00382">
    <property type="entry name" value="AAA"/>
    <property type="match status" value="1"/>
</dbReference>
<keyword evidence="3" id="KW-0808">Transferase</keyword>
<accession>A0ABY7U7R0</accession>
<organism evidence="3 4">
    <name type="scientific">Corynebacterium massiliense DSM 45435</name>
    <dbReference type="NCBI Taxonomy" id="1121364"/>
    <lineage>
        <taxon>Bacteria</taxon>
        <taxon>Bacillati</taxon>
        <taxon>Actinomycetota</taxon>
        <taxon>Actinomycetes</taxon>
        <taxon>Mycobacteriales</taxon>
        <taxon>Corynebacteriaceae</taxon>
        <taxon>Corynebacterium</taxon>
    </lineage>
</organism>
<proteinExistence type="predicted"/>
<dbReference type="Proteomes" id="UP001220064">
    <property type="component" value="Chromosome"/>
</dbReference>
<dbReference type="GO" id="GO:0003887">
    <property type="term" value="F:DNA-directed DNA polymerase activity"/>
    <property type="evidence" value="ECO:0007669"/>
    <property type="project" value="UniProtKB-EC"/>
</dbReference>
<name>A0ABY7U7R0_9CORY</name>
<reference evidence="3 4" key="1">
    <citation type="submission" date="2020-10" db="EMBL/GenBank/DDBJ databases">
        <title>Complete genome sequence of Corynebacterium massiliense DSM 45435, type strain of Corynebacterium massiliense.</title>
        <authorList>
            <person name="Busche T."/>
            <person name="Kalinowski J."/>
            <person name="Ruckert C."/>
        </authorList>
    </citation>
    <scope>NUCLEOTIDE SEQUENCE [LARGE SCALE GENOMIC DNA]</scope>
    <source>
        <strain evidence="3 4">DSM 45435</strain>
    </source>
</reference>
<dbReference type="EMBL" id="CP063189">
    <property type="protein sequence ID" value="WCZ31677.1"/>
    <property type="molecule type" value="Genomic_DNA"/>
</dbReference>
<keyword evidence="4" id="KW-1185">Reference proteome</keyword>
<evidence type="ECO:0000259" key="2">
    <source>
        <dbReference type="SMART" id="SM00382"/>
    </source>
</evidence>
<dbReference type="InterPro" id="IPR003593">
    <property type="entry name" value="AAA+_ATPase"/>
</dbReference>
<dbReference type="EC" id="2.7.7.7" evidence="3"/>
<feature type="domain" description="AAA+ ATPase" evidence="2">
    <location>
        <begin position="52"/>
        <end position="200"/>
    </location>
</feature>
<keyword evidence="1" id="KW-0175">Coiled coil</keyword>
<dbReference type="InterPro" id="IPR050238">
    <property type="entry name" value="DNA_Rep/Repair_Clamp_Loader"/>
</dbReference>
<dbReference type="Pfam" id="PF13177">
    <property type="entry name" value="DNA_pol3_delta2"/>
    <property type="match status" value="1"/>
</dbReference>
<sequence length="418" mass="44317">MNAAPANAAAPAATSRGVGVADRLADAPEVRDAILNAAGAARGLPGYDPRAMSHSWLFTGPPGSGRSYAALDLAAALMCTGVEEGRPLGCGECAACRQVLEQHSHTDLVFIQPQELSISVDSVRDIITRAATRPTVAAWRVVVIDKADRLTDGAANALLKTVEEPPERTVIVMCSPSADPEDFSQTLRSRCRHLYIPAPSVGAIVKELVDAGASESDARLAAITSQRHIGRARRLVADAAAQKRRAVSINLAEDVFRGSLAFQSASALIGAVQKEAKDAHAEEDQAEIDKLEQAFGAGGRGKGTQKIQRDVNSAVKELKDLQKKRATRRQRDLLDIALIDLAGVYRDALVLACGADVQLIHPDFSKLAEELAGRVGEEGLIACQAAITTCREQLVQNASPQVAFDGMLGRLRRACGAK</sequence>
<dbReference type="PANTHER" id="PTHR11669">
    <property type="entry name" value="REPLICATION FACTOR C / DNA POLYMERASE III GAMMA-TAU SUBUNIT"/>
    <property type="match status" value="1"/>
</dbReference>
<dbReference type="InterPro" id="IPR027417">
    <property type="entry name" value="P-loop_NTPase"/>
</dbReference>
<dbReference type="SUPFAM" id="SSF52540">
    <property type="entry name" value="P-loop containing nucleoside triphosphate hydrolases"/>
    <property type="match status" value="1"/>
</dbReference>
<dbReference type="RefSeq" id="WP_240482819.1">
    <property type="nucleotide sequence ID" value="NZ_ATVG01000012.1"/>
</dbReference>
<protein>
    <submittedName>
        <fullName evidence="3">DNA polymerase III subunit tau</fullName>
        <ecNumber evidence="3">2.7.7.7</ecNumber>
    </submittedName>
</protein>
<dbReference type="Gene3D" id="3.40.50.300">
    <property type="entry name" value="P-loop containing nucleotide triphosphate hydrolases"/>
    <property type="match status" value="1"/>
</dbReference>
<dbReference type="PANTHER" id="PTHR11669:SF8">
    <property type="entry name" value="DNA POLYMERASE III SUBUNIT DELTA"/>
    <property type="match status" value="1"/>
</dbReference>
<evidence type="ECO:0000256" key="1">
    <source>
        <dbReference type="SAM" id="Coils"/>
    </source>
</evidence>
<feature type="coiled-coil region" evidence="1">
    <location>
        <begin position="274"/>
        <end position="324"/>
    </location>
</feature>
<gene>
    <name evidence="3" type="primary">dnaX2</name>
    <name evidence="3" type="ORF">CMASS_01065</name>
</gene>
<keyword evidence="3" id="KW-0548">Nucleotidyltransferase</keyword>